<comment type="caution">
    <text evidence="2">The sequence shown here is derived from an EMBL/GenBank/DDBJ whole genome shotgun (WGS) entry which is preliminary data.</text>
</comment>
<evidence type="ECO:0000256" key="1">
    <source>
        <dbReference type="SAM" id="MobiDB-lite"/>
    </source>
</evidence>
<dbReference type="Proteomes" id="UP000036403">
    <property type="component" value="Unassembled WGS sequence"/>
</dbReference>
<evidence type="ECO:0000313" key="2">
    <source>
        <dbReference type="EMBL" id="KMQ82171.1"/>
    </source>
</evidence>
<dbReference type="AlphaFoldDB" id="A0A0J7JWC4"/>
<keyword evidence="2" id="KW-0378">Hydrolase</keyword>
<sequence>WAASIDNITKWGRGGQEDPGPTSAHEITNTSYISQYQYQKTAQLSDPPAAGTTRSRVPISGDYIARTNNIGVGHPTIAKNQVQMDQGSWERTGNPKQPGGFRPIRKDNSKLS</sequence>
<accession>A0A0J7JWC4</accession>
<feature type="compositionally biased region" description="Polar residues" evidence="1">
    <location>
        <begin position="83"/>
        <end position="95"/>
    </location>
</feature>
<protein>
    <submittedName>
        <fullName evidence="2">Furin-like protease 2-like protein</fullName>
    </submittedName>
</protein>
<organism evidence="2 3">
    <name type="scientific">Lasius niger</name>
    <name type="common">Black garden ant</name>
    <dbReference type="NCBI Taxonomy" id="67767"/>
    <lineage>
        <taxon>Eukaryota</taxon>
        <taxon>Metazoa</taxon>
        <taxon>Ecdysozoa</taxon>
        <taxon>Arthropoda</taxon>
        <taxon>Hexapoda</taxon>
        <taxon>Insecta</taxon>
        <taxon>Pterygota</taxon>
        <taxon>Neoptera</taxon>
        <taxon>Endopterygota</taxon>
        <taxon>Hymenoptera</taxon>
        <taxon>Apocrita</taxon>
        <taxon>Aculeata</taxon>
        <taxon>Formicoidea</taxon>
        <taxon>Formicidae</taxon>
        <taxon>Formicinae</taxon>
        <taxon>Lasius</taxon>
        <taxon>Lasius</taxon>
    </lineage>
</organism>
<dbReference type="GO" id="GO:0006508">
    <property type="term" value="P:proteolysis"/>
    <property type="evidence" value="ECO:0007669"/>
    <property type="project" value="UniProtKB-KW"/>
</dbReference>
<name>A0A0J7JWC4_LASNI</name>
<feature type="region of interest" description="Disordered" evidence="1">
    <location>
        <begin position="1"/>
        <end position="26"/>
    </location>
</feature>
<dbReference type="EMBL" id="LBMM01027640">
    <property type="protein sequence ID" value="KMQ82171.1"/>
    <property type="molecule type" value="Genomic_DNA"/>
</dbReference>
<dbReference type="GO" id="GO:0008233">
    <property type="term" value="F:peptidase activity"/>
    <property type="evidence" value="ECO:0007669"/>
    <property type="project" value="UniProtKB-KW"/>
</dbReference>
<evidence type="ECO:0000313" key="3">
    <source>
        <dbReference type="Proteomes" id="UP000036403"/>
    </source>
</evidence>
<feature type="region of interest" description="Disordered" evidence="1">
    <location>
        <begin position="83"/>
        <end position="112"/>
    </location>
</feature>
<feature type="non-terminal residue" evidence="2">
    <location>
        <position position="1"/>
    </location>
</feature>
<gene>
    <name evidence="2" type="ORF">RF55_23920</name>
</gene>
<reference evidence="2 3" key="1">
    <citation type="submission" date="2015-04" db="EMBL/GenBank/DDBJ databases">
        <title>Lasius niger genome sequencing.</title>
        <authorList>
            <person name="Konorov E.A."/>
            <person name="Nikitin M.A."/>
            <person name="Kirill M.V."/>
            <person name="Chang P."/>
        </authorList>
    </citation>
    <scope>NUCLEOTIDE SEQUENCE [LARGE SCALE GENOMIC DNA]</scope>
    <source>
        <tissue evidence="2">Whole</tissue>
    </source>
</reference>
<dbReference type="PaxDb" id="67767-A0A0J7JWC4"/>
<keyword evidence="3" id="KW-1185">Reference proteome</keyword>
<proteinExistence type="predicted"/>
<keyword evidence="2" id="KW-0645">Protease</keyword>